<evidence type="ECO:0000256" key="2">
    <source>
        <dbReference type="ARBA" id="ARBA00022729"/>
    </source>
</evidence>
<dbReference type="PANTHER" id="PTHR12236">
    <property type="entry name" value="STRUCTURAL CONTITUENT OF CUTICLE"/>
    <property type="match status" value="1"/>
</dbReference>
<dbReference type="GO" id="GO:0031012">
    <property type="term" value="C:extracellular matrix"/>
    <property type="evidence" value="ECO:0007669"/>
    <property type="project" value="TreeGrafter"/>
</dbReference>
<evidence type="ECO:0000313" key="6">
    <source>
        <dbReference type="Proteomes" id="UP000299102"/>
    </source>
</evidence>
<comment type="caution">
    <text evidence="5">The sequence shown here is derived from an EMBL/GenBank/DDBJ whole genome shotgun (WGS) entry which is preliminary data.</text>
</comment>
<evidence type="ECO:0000313" key="5">
    <source>
        <dbReference type="EMBL" id="GBP63191.1"/>
    </source>
</evidence>
<keyword evidence="6" id="KW-1185">Reference proteome</keyword>
<dbReference type="EMBL" id="BGZK01000862">
    <property type="protein sequence ID" value="GBP63191.1"/>
    <property type="molecule type" value="Genomic_DNA"/>
</dbReference>
<dbReference type="GO" id="GO:0042302">
    <property type="term" value="F:structural constituent of cuticle"/>
    <property type="evidence" value="ECO:0007669"/>
    <property type="project" value="UniProtKB-UniRule"/>
</dbReference>
<dbReference type="AlphaFoldDB" id="A0A4C1XGX0"/>
<feature type="chain" id="PRO_5020039545" evidence="4">
    <location>
        <begin position="20"/>
        <end position="175"/>
    </location>
</feature>
<organism evidence="5 6">
    <name type="scientific">Eumeta variegata</name>
    <name type="common">Bagworm moth</name>
    <name type="synonym">Eumeta japonica</name>
    <dbReference type="NCBI Taxonomy" id="151549"/>
    <lineage>
        <taxon>Eukaryota</taxon>
        <taxon>Metazoa</taxon>
        <taxon>Ecdysozoa</taxon>
        <taxon>Arthropoda</taxon>
        <taxon>Hexapoda</taxon>
        <taxon>Insecta</taxon>
        <taxon>Pterygota</taxon>
        <taxon>Neoptera</taxon>
        <taxon>Endopterygota</taxon>
        <taxon>Lepidoptera</taxon>
        <taxon>Glossata</taxon>
        <taxon>Ditrysia</taxon>
        <taxon>Tineoidea</taxon>
        <taxon>Psychidae</taxon>
        <taxon>Oiketicinae</taxon>
        <taxon>Eumeta</taxon>
    </lineage>
</organism>
<dbReference type="PANTHER" id="PTHR12236:SF75">
    <property type="entry name" value="CUTICULAR PROTEIN 62BB, ISOFORM A"/>
    <property type="match status" value="1"/>
</dbReference>
<protein>
    <submittedName>
        <fullName evidence="5">Cuticle protein 18.6, isoform B</fullName>
    </submittedName>
</protein>
<evidence type="ECO:0000256" key="4">
    <source>
        <dbReference type="SAM" id="SignalP"/>
    </source>
</evidence>
<dbReference type="PROSITE" id="PS51155">
    <property type="entry name" value="CHIT_BIND_RR_2"/>
    <property type="match status" value="1"/>
</dbReference>
<feature type="signal peptide" evidence="4">
    <location>
        <begin position="1"/>
        <end position="19"/>
    </location>
</feature>
<name>A0A4C1XGX0_EUMVA</name>
<evidence type="ECO:0000256" key="1">
    <source>
        <dbReference type="ARBA" id="ARBA00022460"/>
    </source>
</evidence>
<accession>A0A4C1XGX0</accession>
<dbReference type="Proteomes" id="UP000299102">
    <property type="component" value="Unassembled WGS sequence"/>
</dbReference>
<gene>
    <name evidence="5" type="ORF">EVAR_102355_1</name>
</gene>
<evidence type="ECO:0000256" key="3">
    <source>
        <dbReference type="PROSITE-ProRule" id="PRU00497"/>
    </source>
</evidence>
<keyword evidence="1 3" id="KW-0193">Cuticle</keyword>
<reference evidence="5 6" key="1">
    <citation type="journal article" date="2019" name="Commun. Biol.">
        <title>The bagworm genome reveals a unique fibroin gene that provides high tensile strength.</title>
        <authorList>
            <person name="Kono N."/>
            <person name="Nakamura H."/>
            <person name="Ohtoshi R."/>
            <person name="Tomita M."/>
            <person name="Numata K."/>
            <person name="Arakawa K."/>
        </authorList>
    </citation>
    <scope>NUCLEOTIDE SEQUENCE [LARGE SCALE GENOMIC DNA]</scope>
</reference>
<dbReference type="InterPro" id="IPR000618">
    <property type="entry name" value="Insect_cuticle"/>
</dbReference>
<dbReference type="STRING" id="151549.A0A4C1XGX0"/>
<dbReference type="Pfam" id="PF00379">
    <property type="entry name" value="Chitin_bind_4"/>
    <property type="match status" value="1"/>
</dbReference>
<sequence length="175" mass="19159">MSDIVFKVLLLSFVPICSGAGAGGVIGLGAAVSTRSLIRHDELEIALGPLAHQFGHHGDATFDNHLRPYFDAYRPLAVYAPQYKTYAPPIYEFSYSVADPHTGDFKSQHESRDGDVVRGSYALLEPDGSLRRVDYFADSFNGSELLVTYISSVANGYLAPASERLSREYLPRRGA</sequence>
<dbReference type="OrthoDB" id="7427568at2759"/>
<keyword evidence="2 4" id="KW-0732">Signal</keyword>
<dbReference type="GO" id="GO:0005615">
    <property type="term" value="C:extracellular space"/>
    <property type="evidence" value="ECO:0007669"/>
    <property type="project" value="TreeGrafter"/>
</dbReference>
<dbReference type="InterPro" id="IPR051217">
    <property type="entry name" value="Insect_Cuticle_Struc_Prot"/>
</dbReference>
<proteinExistence type="predicted"/>
<dbReference type="PRINTS" id="PR00947">
    <property type="entry name" value="CUTICLE"/>
</dbReference>